<dbReference type="AlphaFoldDB" id="A0A917UEF8"/>
<evidence type="ECO:0000313" key="3">
    <source>
        <dbReference type="Proteomes" id="UP000642070"/>
    </source>
</evidence>
<reference evidence="2" key="2">
    <citation type="submission" date="2020-09" db="EMBL/GenBank/DDBJ databases">
        <authorList>
            <person name="Sun Q."/>
            <person name="Ohkuma M."/>
        </authorList>
    </citation>
    <scope>NUCLEOTIDE SEQUENCE</scope>
    <source>
        <strain evidence="2">JCM 19831</strain>
    </source>
</reference>
<keyword evidence="3" id="KW-1185">Reference proteome</keyword>
<evidence type="ECO:0000313" key="2">
    <source>
        <dbReference type="EMBL" id="GGM75701.1"/>
    </source>
</evidence>
<accession>A0A917UEF8</accession>
<dbReference type="Pfam" id="PF08818">
    <property type="entry name" value="DUF1801"/>
    <property type="match status" value="1"/>
</dbReference>
<name>A0A917UEF8_9ACTN</name>
<dbReference type="InterPro" id="IPR014922">
    <property type="entry name" value="YdhG-like"/>
</dbReference>
<dbReference type="RefSeq" id="WP_190256365.1">
    <property type="nucleotide sequence ID" value="NZ_BMPI01000071.1"/>
</dbReference>
<gene>
    <name evidence="2" type="ORF">GCM10007977_091530</name>
</gene>
<dbReference type="EMBL" id="BMPI01000071">
    <property type="protein sequence ID" value="GGM75701.1"/>
    <property type="molecule type" value="Genomic_DNA"/>
</dbReference>
<proteinExistence type="predicted"/>
<comment type="caution">
    <text evidence="2">The sequence shown here is derived from an EMBL/GenBank/DDBJ whole genome shotgun (WGS) entry which is preliminary data.</text>
</comment>
<sequence>MIAAAPPGIDELLEDHCADISALTRHLRDVILTARPELTERVYRGWHGLGFHHPERGYIAAVFPGTDSVSVGFEHGADLPDPHGLLQGTGKRLRYLRFRPDASAPTHEHLVEYLDLAVS</sequence>
<reference evidence="2" key="1">
    <citation type="journal article" date="2014" name="Int. J. Syst. Evol. Microbiol.">
        <title>Complete genome sequence of Corynebacterium casei LMG S-19264T (=DSM 44701T), isolated from a smear-ripened cheese.</title>
        <authorList>
            <consortium name="US DOE Joint Genome Institute (JGI-PGF)"/>
            <person name="Walter F."/>
            <person name="Albersmeier A."/>
            <person name="Kalinowski J."/>
            <person name="Ruckert C."/>
        </authorList>
    </citation>
    <scope>NUCLEOTIDE SEQUENCE</scope>
    <source>
        <strain evidence="2">JCM 19831</strain>
    </source>
</reference>
<dbReference type="Proteomes" id="UP000642070">
    <property type="component" value="Unassembled WGS sequence"/>
</dbReference>
<protein>
    <recommendedName>
        <fullName evidence="1">YdhG-like domain-containing protein</fullName>
    </recommendedName>
</protein>
<dbReference type="SUPFAM" id="SSF159888">
    <property type="entry name" value="YdhG-like"/>
    <property type="match status" value="1"/>
</dbReference>
<feature type="domain" description="YdhG-like" evidence="1">
    <location>
        <begin position="24"/>
        <end position="117"/>
    </location>
</feature>
<organism evidence="2 3">
    <name type="scientific">Dactylosporangium sucinum</name>
    <dbReference type="NCBI Taxonomy" id="1424081"/>
    <lineage>
        <taxon>Bacteria</taxon>
        <taxon>Bacillati</taxon>
        <taxon>Actinomycetota</taxon>
        <taxon>Actinomycetes</taxon>
        <taxon>Micromonosporales</taxon>
        <taxon>Micromonosporaceae</taxon>
        <taxon>Dactylosporangium</taxon>
    </lineage>
</organism>
<evidence type="ECO:0000259" key="1">
    <source>
        <dbReference type="Pfam" id="PF08818"/>
    </source>
</evidence>